<reference evidence="3" key="1">
    <citation type="submission" date="2016-11" db="UniProtKB">
        <authorList>
            <consortium name="WormBaseParasite"/>
        </authorList>
    </citation>
    <scope>IDENTIFICATION</scope>
</reference>
<organism evidence="2 3">
    <name type="scientific">Heterorhabditis bacteriophora</name>
    <name type="common">Entomopathogenic nematode worm</name>
    <dbReference type="NCBI Taxonomy" id="37862"/>
    <lineage>
        <taxon>Eukaryota</taxon>
        <taxon>Metazoa</taxon>
        <taxon>Ecdysozoa</taxon>
        <taxon>Nematoda</taxon>
        <taxon>Chromadorea</taxon>
        <taxon>Rhabditida</taxon>
        <taxon>Rhabditina</taxon>
        <taxon>Rhabditomorpha</taxon>
        <taxon>Strongyloidea</taxon>
        <taxon>Heterorhabditidae</taxon>
        <taxon>Heterorhabditis</taxon>
    </lineage>
</organism>
<protein>
    <submittedName>
        <fullName evidence="3">Uncharacterized protein</fullName>
    </submittedName>
</protein>
<feature type="transmembrane region" description="Helical" evidence="1">
    <location>
        <begin position="48"/>
        <end position="68"/>
    </location>
</feature>
<name>A0A1I7WHV1_HETBA</name>
<keyword evidence="2" id="KW-1185">Reference proteome</keyword>
<keyword evidence="1" id="KW-0472">Membrane</keyword>
<accession>A0A1I7WHV1</accession>
<keyword evidence="1" id="KW-1133">Transmembrane helix</keyword>
<evidence type="ECO:0000313" key="2">
    <source>
        <dbReference type="Proteomes" id="UP000095283"/>
    </source>
</evidence>
<sequence>MGVTPGSSSMTSVFPSGPHLLIIVGIVTEKENKLNCSVSDCTLLYVNFYFKFFPIFIMLLRIAALISIEPSNREAIIEILLRIWKEETASQILSKAITKKSGSKKSRKFGQKSKGNHLRKINDVKEYVSLYISNNTSIVTFNLLLLLK</sequence>
<proteinExistence type="predicted"/>
<evidence type="ECO:0000256" key="1">
    <source>
        <dbReference type="SAM" id="Phobius"/>
    </source>
</evidence>
<evidence type="ECO:0000313" key="3">
    <source>
        <dbReference type="WBParaSite" id="Hba_04579"/>
    </source>
</evidence>
<dbReference type="Proteomes" id="UP000095283">
    <property type="component" value="Unplaced"/>
</dbReference>
<dbReference type="AlphaFoldDB" id="A0A1I7WHV1"/>
<dbReference type="WBParaSite" id="Hba_04579">
    <property type="protein sequence ID" value="Hba_04579"/>
    <property type="gene ID" value="Hba_04579"/>
</dbReference>
<keyword evidence="1" id="KW-0812">Transmembrane</keyword>